<feature type="compositionally biased region" description="Basic and acidic residues" evidence="1">
    <location>
        <begin position="189"/>
        <end position="200"/>
    </location>
</feature>
<name>A0A834XLW7_APHGI</name>
<evidence type="ECO:0000313" key="2">
    <source>
        <dbReference type="EMBL" id="KAF7989370.1"/>
    </source>
</evidence>
<gene>
    <name evidence="2" type="ORF">HCN44_008044</name>
</gene>
<evidence type="ECO:0000313" key="3">
    <source>
        <dbReference type="Proteomes" id="UP000639338"/>
    </source>
</evidence>
<organism evidence="2 3">
    <name type="scientific">Aphidius gifuensis</name>
    <name type="common">Parasitoid wasp</name>
    <dbReference type="NCBI Taxonomy" id="684658"/>
    <lineage>
        <taxon>Eukaryota</taxon>
        <taxon>Metazoa</taxon>
        <taxon>Ecdysozoa</taxon>
        <taxon>Arthropoda</taxon>
        <taxon>Hexapoda</taxon>
        <taxon>Insecta</taxon>
        <taxon>Pterygota</taxon>
        <taxon>Neoptera</taxon>
        <taxon>Endopterygota</taxon>
        <taxon>Hymenoptera</taxon>
        <taxon>Apocrita</taxon>
        <taxon>Ichneumonoidea</taxon>
        <taxon>Braconidae</taxon>
        <taxon>Aphidiinae</taxon>
        <taxon>Aphidius</taxon>
    </lineage>
</organism>
<dbReference type="OrthoDB" id="6374619at2759"/>
<accession>A0A834XLW7</accession>
<protein>
    <submittedName>
        <fullName evidence="2">Uncharacterized protein</fullName>
    </submittedName>
</protein>
<dbReference type="AlphaFoldDB" id="A0A834XLW7"/>
<evidence type="ECO:0000256" key="1">
    <source>
        <dbReference type="SAM" id="MobiDB-lite"/>
    </source>
</evidence>
<feature type="region of interest" description="Disordered" evidence="1">
    <location>
        <begin position="180"/>
        <end position="200"/>
    </location>
</feature>
<reference evidence="2 3" key="1">
    <citation type="submission" date="2020-08" db="EMBL/GenBank/DDBJ databases">
        <title>Aphidius gifuensis genome sequencing and assembly.</title>
        <authorList>
            <person name="Du Z."/>
        </authorList>
    </citation>
    <scope>NUCLEOTIDE SEQUENCE [LARGE SCALE GENOMIC DNA]</scope>
    <source>
        <strain evidence="2">YNYX2018</strain>
        <tissue evidence="2">Adults</tissue>
    </source>
</reference>
<dbReference type="EMBL" id="JACMRX010000005">
    <property type="protein sequence ID" value="KAF7989370.1"/>
    <property type="molecule type" value="Genomic_DNA"/>
</dbReference>
<dbReference type="Proteomes" id="UP000639338">
    <property type="component" value="Unassembled WGS sequence"/>
</dbReference>
<proteinExistence type="predicted"/>
<comment type="caution">
    <text evidence="2">The sequence shown here is derived from an EMBL/GenBank/DDBJ whole genome shotgun (WGS) entry which is preliminary data.</text>
</comment>
<keyword evidence="3" id="KW-1185">Reference proteome</keyword>
<sequence length="200" mass="23529">MAPTVCMSDMPTTRADAPSRRLRNKNGITRHSRMEFKYIDNIKTEVHDNNNTENITENSNNWSNNCDYNVERFLSKYHLSSNQQNEQWKIIMKRRRGLLEIAARTIALIHRNNIFQKKVDALRYETQDYYLQSSIYDNNKKNNISNEINCKFPNNQSTNICDKNDSNLITSIENNYNNKSENCIYPDSESDHDTSDESDR</sequence>